<dbReference type="AlphaFoldDB" id="A0A6J4VTJ6"/>
<reference evidence="1" key="1">
    <citation type="submission" date="2020-02" db="EMBL/GenBank/DDBJ databases">
        <authorList>
            <person name="Meier V. D."/>
        </authorList>
    </citation>
    <scope>NUCLEOTIDE SEQUENCE</scope>
    <source>
        <strain evidence="1">AVDCRST_MAG86</strain>
    </source>
</reference>
<accession>A0A6J4VTJ6</accession>
<name>A0A6J4VTJ6_9DEIN</name>
<protein>
    <submittedName>
        <fullName evidence="1">Uncharacterized protein</fullName>
    </submittedName>
</protein>
<evidence type="ECO:0000313" key="1">
    <source>
        <dbReference type="EMBL" id="CAA9589045.1"/>
    </source>
</evidence>
<proteinExistence type="predicted"/>
<sequence length="31" mass="3446">MASKCELLINIVIVDKPKTLTGLDQKGMWLS</sequence>
<organism evidence="1">
    <name type="scientific">uncultured Truepera sp</name>
    <dbReference type="NCBI Taxonomy" id="543023"/>
    <lineage>
        <taxon>Bacteria</taxon>
        <taxon>Thermotogati</taxon>
        <taxon>Deinococcota</taxon>
        <taxon>Deinococci</taxon>
        <taxon>Trueperales</taxon>
        <taxon>Trueperaceae</taxon>
        <taxon>Truepera</taxon>
        <taxon>environmental samples</taxon>
    </lineage>
</organism>
<dbReference type="EMBL" id="CADCWP010000371">
    <property type="protein sequence ID" value="CAA9589045.1"/>
    <property type="molecule type" value="Genomic_DNA"/>
</dbReference>
<gene>
    <name evidence="1" type="ORF">AVDCRST_MAG86-4307</name>
</gene>